<dbReference type="PANTHER" id="PTHR48107:SF7">
    <property type="entry name" value="RE15974P"/>
    <property type="match status" value="1"/>
</dbReference>
<sequence length="246" mass="26061">MSLAGKVAVITGGNTGIGKATALKLAEQGASIVINYLVDPPAADTLVEQIGADRATAVQGDASKLGEIQKLVDAAVAKFGKIDILFANAAVMRMRDLESTTEEEFDLIYSTNVKGPYFLCQKAAPHMPPGSRVILVSTGVCSLSQVPPTYLLYASAKGAIEQMTHVMSKDLARRGILVNAIQPGPIGTDFFYQEKPEAMLKAIQGFSPFNRVGVPEEVANCVSFLCSKESSWVAGHILKINGAMAT</sequence>
<dbReference type="PROSITE" id="PS00061">
    <property type="entry name" value="ADH_SHORT"/>
    <property type="match status" value="1"/>
</dbReference>
<dbReference type="InterPro" id="IPR036291">
    <property type="entry name" value="NAD(P)-bd_dom_sf"/>
</dbReference>
<dbReference type="InterPro" id="IPR002347">
    <property type="entry name" value="SDR_fam"/>
</dbReference>
<dbReference type="Proteomes" id="UP000327013">
    <property type="component" value="Unassembled WGS sequence"/>
</dbReference>
<dbReference type="FunFam" id="3.40.50.720:FF:000084">
    <property type="entry name" value="Short-chain dehydrogenase reductase"/>
    <property type="match status" value="1"/>
</dbReference>
<gene>
    <name evidence="3" type="ORF">FH972_024651</name>
</gene>
<evidence type="ECO:0000313" key="4">
    <source>
        <dbReference type="Proteomes" id="UP000327013"/>
    </source>
</evidence>
<protein>
    <submittedName>
        <fullName evidence="3">Uncharacterized protein</fullName>
    </submittedName>
</protein>
<comment type="similarity">
    <text evidence="1">Belongs to the short-chain dehydrogenases/reductases (SDR) family.</text>
</comment>
<dbReference type="OrthoDB" id="47007at2759"/>
<dbReference type="EMBL" id="VIBQ01000017">
    <property type="protein sequence ID" value="KAB8360919.1"/>
    <property type="molecule type" value="Genomic_DNA"/>
</dbReference>
<dbReference type="Pfam" id="PF13561">
    <property type="entry name" value="adh_short_C2"/>
    <property type="match status" value="1"/>
</dbReference>
<proteinExistence type="inferred from homology"/>
<evidence type="ECO:0000256" key="1">
    <source>
        <dbReference type="ARBA" id="ARBA00006484"/>
    </source>
</evidence>
<dbReference type="GO" id="GO:0016614">
    <property type="term" value="F:oxidoreductase activity, acting on CH-OH group of donors"/>
    <property type="evidence" value="ECO:0007669"/>
    <property type="project" value="UniProtKB-ARBA"/>
</dbReference>
<evidence type="ECO:0000313" key="3">
    <source>
        <dbReference type="EMBL" id="KAB8360919.1"/>
    </source>
</evidence>
<comment type="caution">
    <text evidence="3">The sequence shown here is derived from an EMBL/GenBank/DDBJ whole genome shotgun (WGS) entry which is preliminary data.</text>
</comment>
<dbReference type="Gene3D" id="3.40.50.720">
    <property type="entry name" value="NAD(P)-binding Rossmann-like Domain"/>
    <property type="match status" value="1"/>
</dbReference>
<evidence type="ECO:0000256" key="2">
    <source>
        <dbReference type="ARBA" id="ARBA00023002"/>
    </source>
</evidence>
<accession>A0A5N6KYL1</accession>
<name>A0A5N6KYL1_9ROSI</name>
<dbReference type="PRINTS" id="PR00081">
    <property type="entry name" value="GDHRDH"/>
</dbReference>
<keyword evidence="4" id="KW-1185">Reference proteome</keyword>
<reference evidence="3 4" key="1">
    <citation type="submission" date="2019-06" db="EMBL/GenBank/DDBJ databases">
        <title>A chromosomal-level reference genome of Carpinus fangiana (Coryloideae, Betulaceae).</title>
        <authorList>
            <person name="Yang X."/>
            <person name="Wang Z."/>
            <person name="Zhang L."/>
            <person name="Hao G."/>
            <person name="Liu J."/>
            <person name="Yang Y."/>
        </authorList>
    </citation>
    <scope>NUCLEOTIDE SEQUENCE [LARGE SCALE GENOMIC DNA]</scope>
    <source>
        <strain evidence="3">Cfa_2016G</strain>
        <tissue evidence="3">Leaf</tissue>
    </source>
</reference>
<keyword evidence="2" id="KW-0560">Oxidoreductase</keyword>
<dbReference type="InterPro" id="IPR020904">
    <property type="entry name" value="Sc_DH/Rdtase_CS"/>
</dbReference>
<organism evidence="3 4">
    <name type="scientific">Carpinus fangiana</name>
    <dbReference type="NCBI Taxonomy" id="176857"/>
    <lineage>
        <taxon>Eukaryota</taxon>
        <taxon>Viridiplantae</taxon>
        <taxon>Streptophyta</taxon>
        <taxon>Embryophyta</taxon>
        <taxon>Tracheophyta</taxon>
        <taxon>Spermatophyta</taxon>
        <taxon>Magnoliopsida</taxon>
        <taxon>eudicotyledons</taxon>
        <taxon>Gunneridae</taxon>
        <taxon>Pentapetalae</taxon>
        <taxon>rosids</taxon>
        <taxon>fabids</taxon>
        <taxon>Fagales</taxon>
        <taxon>Betulaceae</taxon>
        <taxon>Carpinus</taxon>
    </lineage>
</organism>
<dbReference type="SUPFAM" id="SSF51735">
    <property type="entry name" value="NAD(P)-binding Rossmann-fold domains"/>
    <property type="match status" value="1"/>
</dbReference>
<dbReference type="AlphaFoldDB" id="A0A5N6KYL1"/>
<dbReference type="PANTHER" id="PTHR48107">
    <property type="entry name" value="NADPH-DEPENDENT ALDEHYDE REDUCTASE-LIKE PROTEIN, CHLOROPLASTIC-RELATED"/>
    <property type="match status" value="1"/>
</dbReference>